<dbReference type="PROSITE" id="PS50929">
    <property type="entry name" value="ABC_TM1F"/>
    <property type="match status" value="1"/>
</dbReference>
<dbReference type="Gene3D" id="3.40.50.300">
    <property type="entry name" value="P-loop containing nucleotide triphosphate hydrolases"/>
    <property type="match status" value="1"/>
</dbReference>
<keyword evidence="6" id="KW-0813">Transport</keyword>
<evidence type="ECO:0000256" key="6">
    <source>
        <dbReference type="ARBA" id="ARBA00022927"/>
    </source>
</evidence>
<dbReference type="SUPFAM" id="SSF90123">
    <property type="entry name" value="ABC transporter transmembrane region"/>
    <property type="match status" value="1"/>
</dbReference>
<evidence type="ECO:0000256" key="9">
    <source>
        <dbReference type="ARBA" id="ARBA00043264"/>
    </source>
</evidence>
<reference evidence="14 15" key="1">
    <citation type="submission" date="2018-11" db="EMBL/GenBank/DDBJ databases">
        <authorList>
            <person name="Stevens M.J."/>
            <person name="Cernela N."/>
            <person name="Spoerry Serrano N."/>
            <person name="Schmitt S."/>
            <person name="Schrenzel J."/>
            <person name="Stephan R."/>
        </authorList>
    </citation>
    <scope>NUCLEOTIDE SEQUENCE [LARGE SCALE GENOMIC DNA]</scope>
    <source>
        <strain evidence="14 15">SS1014</strain>
    </source>
</reference>
<dbReference type="GO" id="GO:0008234">
    <property type="term" value="F:cysteine-type peptidase activity"/>
    <property type="evidence" value="ECO:0007669"/>
    <property type="project" value="UniProtKB-KW"/>
</dbReference>
<dbReference type="GO" id="GO:0140359">
    <property type="term" value="F:ABC-type transporter activity"/>
    <property type="evidence" value="ECO:0007669"/>
    <property type="project" value="InterPro"/>
</dbReference>
<comment type="subcellular location">
    <subcellularLocation>
        <location evidence="1">Cell membrane</location>
        <topology evidence="1">Multi-pass membrane protein</topology>
    </subcellularLocation>
</comment>
<feature type="domain" description="ABC transporter" evidence="11">
    <location>
        <begin position="485"/>
        <end position="686"/>
    </location>
</feature>
<dbReference type="InterPro" id="IPR039421">
    <property type="entry name" value="Type_1_exporter"/>
</dbReference>
<dbReference type="EMBL" id="RSDG01000006">
    <property type="protein sequence ID" value="RRR49993.1"/>
    <property type="molecule type" value="Genomic_DNA"/>
</dbReference>
<sequence>MPMPMLASERVIKMITHHKQVSMLDCGLACIKTVLSHYDIFPENIDTIFDVKNDQGMSLLDIEETLSQFNIESDSFQVEQVEKLKQLEFPAIAVVNRGGLSHYIVLLGYNEGSFTISDPEQVSFSHISFNDLLSQFSGIVLIPTENKKTLPKFESIIKNGDKVDLYRKFIGTIPRAQKITLWCYGILKLVLPIMMSLVLQFIVGNIFSMPISNQIFIVVIVLCSLLIFKLISSLEIKLKTEIENKLMREVLYDYYVDKIEKFDTTKNYDYVMGYFWNLLSSISGIFQKFYLNIYISILLFSLGILGFLDFKIFLVTLVSLAFLFIYNRYRLIEVENNQRNMVTKSSNFTYLVESSLDGIYDILTFDKADDFKEEFERRIDELLQVKLDSAVLNTEITISVQLFTVSTTSFLLLSSHLYFTSSSILVFSNIVLLLLLLSTILQPLLTNLVSYYKSKYSLDFITFENAMIEKEVENQSIGIDTIETIELKQLSIKFDEKVVFQNLSFTMEKGNIYLIEGDNGAGKSTLIKVLQGILSPTSGELCLNEKTFGTLKHTDITQYVSSYSNEYRLFAGTVMHNMYFDLFTNSHINKFDFNRFLGLHHNYQVNSQGKNLSFGQQQRLLILRALVQKNKQVFVFDEPTSNLDEQSRKEFIQMLLELKESGKIICIVSHDKNLQSIATDTICLSR</sequence>
<feature type="domain" description="Peptidase C39" evidence="13">
    <location>
        <begin position="20"/>
        <end position="143"/>
    </location>
</feature>
<reference evidence="14 15" key="2">
    <citation type="submission" date="2018-12" db="EMBL/GenBank/DDBJ databases">
        <title>Whole-genome sequences of fifteen clinical Streptococcus suis strains isolated from pigs between 2006 and 2018.</title>
        <authorList>
            <person name="Stevens M.J.A."/>
            <person name="Cernela N."/>
            <person name="Spoerry Serrano N."/>
            <person name="Schmitt S."/>
            <person name="Schrenzel J."/>
            <person name="Stephan R."/>
        </authorList>
    </citation>
    <scope>NUCLEOTIDE SEQUENCE [LARGE SCALE GENOMIC DNA]</scope>
    <source>
        <strain evidence="14 15">SS1014</strain>
    </source>
</reference>
<keyword evidence="8 10" id="KW-0472">Membrane</keyword>
<keyword evidence="4" id="KW-0378">Hydrolase</keyword>
<keyword evidence="4" id="KW-0645">Protease</keyword>
<accession>A0A3R8S591</accession>
<dbReference type="InterPro" id="IPR036640">
    <property type="entry name" value="ABC1_TM_sf"/>
</dbReference>
<dbReference type="GO" id="GO:0034040">
    <property type="term" value="F:ATPase-coupled lipid transmembrane transporter activity"/>
    <property type="evidence" value="ECO:0007669"/>
    <property type="project" value="TreeGrafter"/>
</dbReference>
<dbReference type="GO" id="GO:0043213">
    <property type="term" value="P:bacteriocin transport"/>
    <property type="evidence" value="ECO:0007669"/>
    <property type="project" value="UniProtKB-KW"/>
</dbReference>
<evidence type="ECO:0000259" key="12">
    <source>
        <dbReference type="PROSITE" id="PS50929"/>
    </source>
</evidence>
<evidence type="ECO:0000256" key="5">
    <source>
        <dbReference type="ARBA" id="ARBA00022840"/>
    </source>
</evidence>
<dbReference type="GO" id="GO:0006508">
    <property type="term" value="P:proteolysis"/>
    <property type="evidence" value="ECO:0007669"/>
    <property type="project" value="InterPro"/>
</dbReference>
<gene>
    <name evidence="14" type="ORF">EJA00_01630</name>
</gene>
<feature type="transmembrane region" description="Helical" evidence="10">
    <location>
        <begin position="181"/>
        <end position="203"/>
    </location>
</feature>
<dbReference type="GO" id="GO:0016887">
    <property type="term" value="F:ATP hydrolysis activity"/>
    <property type="evidence" value="ECO:0007669"/>
    <property type="project" value="InterPro"/>
</dbReference>
<dbReference type="InterPro" id="IPR003593">
    <property type="entry name" value="AAA+_ATPase"/>
</dbReference>
<dbReference type="PROSITE" id="PS50990">
    <property type="entry name" value="PEPTIDASE_C39"/>
    <property type="match status" value="1"/>
</dbReference>
<dbReference type="SMART" id="SM00382">
    <property type="entry name" value="AAA"/>
    <property type="match status" value="1"/>
</dbReference>
<dbReference type="InterPro" id="IPR005074">
    <property type="entry name" value="Peptidase_C39"/>
</dbReference>
<comment type="caution">
    <text evidence="14">The sequence shown here is derived from an EMBL/GenBank/DDBJ whole genome shotgun (WGS) entry which is preliminary data.</text>
</comment>
<dbReference type="PANTHER" id="PTHR24221">
    <property type="entry name" value="ATP-BINDING CASSETTE SUB-FAMILY B"/>
    <property type="match status" value="1"/>
</dbReference>
<evidence type="ECO:0000256" key="3">
    <source>
        <dbReference type="ARBA" id="ARBA00022741"/>
    </source>
</evidence>
<keyword evidence="4" id="KW-0788">Thiol protease</keyword>
<organism evidence="14 15">
    <name type="scientific">Streptococcus suis</name>
    <dbReference type="NCBI Taxonomy" id="1307"/>
    <lineage>
        <taxon>Bacteria</taxon>
        <taxon>Bacillati</taxon>
        <taxon>Bacillota</taxon>
        <taxon>Bacilli</taxon>
        <taxon>Lactobacillales</taxon>
        <taxon>Streptococcaceae</taxon>
        <taxon>Streptococcus</taxon>
    </lineage>
</organism>
<feature type="transmembrane region" description="Helical" evidence="10">
    <location>
        <begin position="215"/>
        <end position="238"/>
    </location>
</feature>
<dbReference type="GO" id="GO:0005524">
    <property type="term" value="F:ATP binding"/>
    <property type="evidence" value="ECO:0007669"/>
    <property type="project" value="UniProtKB-KW"/>
</dbReference>
<dbReference type="InterPro" id="IPR017871">
    <property type="entry name" value="ABC_transporter-like_CS"/>
</dbReference>
<dbReference type="AlphaFoldDB" id="A0A3R8S591"/>
<feature type="transmembrane region" description="Helical" evidence="10">
    <location>
        <begin position="312"/>
        <end position="329"/>
    </location>
</feature>
<dbReference type="SUPFAM" id="SSF52540">
    <property type="entry name" value="P-loop containing nucleoside triphosphate hydrolases"/>
    <property type="match status" value="1"/>
</dbReference>
<dbReference type="Gene3D" id="1.20.1560.10">
    <property type="entry name" value="ABC transporter type 1, transmembrane domain"/>
    <property type="match status" value="1"/>
</dbReference>
<evidence type="ECO:0000256" key="1">
    <source>
        <dbReference type="ARBA" id="ARBA00004651"/>
    </source>
</evidence>
<dbReference type="Pfam" id="PF00005">
    <property type="entry name" value="ABC_tran"/>
    <property type="match status" value="1"/>
</dbReference>
<evidence type="ECO:0000256" key="4">
    <source>
        <dbReference type="ARBA" id="ARBA00022807"/>
    </source>
</evidence>
<evidence type="ECO:0000259" key="13">
    <source>
        <dbReference type="PROSITE" id="PS50990"/>
    </source>
</evidence>
<name>A0A3R8S591_STRSU</name>
<keyword evidence="3" id="KW-0547">Nucleotide-binding</keyword>
<keyword evidence="6" id="KW-0653">Protein transport</keyword>
<protein>
    <submittedName>
        <fullName evidence="14">ATP-binding cassette domain-containing protein</fullName>
    </submittedName>
</protein>
<keyword evidence="9" id="KW-0080">Bacteriocin transport</keyword>
<dbReference type="Gene3D" id="3.90.70.10">
    <property type="entry name" value="Cysteine proteinases"/>
    <property type="match status" value="1"/>
</dbReference>
<dbReference type="Proteomes" id="UP000273973">
    <property type="component" value="Unassembled WGS sequence"/>
</dbReference>
<proteinExistence type="predicted"/>
<evidence type="ECO:0000313" key="14">
    <source>
        <dbReference type="EMBL" id="RRR49993.1"/>
    </source>
</evidence>
<dbReference type="PROSITE" id="PS50893">
    <property type="entry name" value="ABC_TRANSPORTER_2"/>
    <property type="match status" value="1"/>
</dbReference>
<dbReference type="InterPro" id="IPR003439">
    <property type="entry name" value="ABC_transporter-like_ATP-bd"/>
</dbReference>
<dbReference type="InterPro" id="IPR011527">
    <property type="entry name" value="ABC1_TM_dom"/>
</dbReference>
<feature type="transmembrane region" description="Helical" evidence="10">
    <location>
        <begin position="289"/>
        <end position="306"/>
    </location>
</feature>
<evidence type="ECO:0000256" key="7">
    <source>
        <dbReference type="ARBA" id="ARBA00022989"/>
    </source>
</evidence>
<feature type="transmembrane region" description="Helical" evidence="10">
    <location>
        <begin position="424"/>
        <end position="445"/>
    </location>
</feature>
<dbReference type="PANTHER" id="PTHR24221:SF654">
    <property type="entry name" value="ATP-BINDING CASSETTE SUB-FAMILY B MEMBER 6"/>
    <property type="match status" value="1"/>
</dbReference>
<evidence type="ECO:0000259" key="11">
    <source>
        <dbReference type="PROSITE" id="PS50893"/>
    </source>
</evidence>
<evidence type="ECO:0000256" key="8">
    <source>
        <dbReference type="ARBA" id="ARBA00023136"/>
    </source>
</evidence>
<dbReference type="GO" id="GO:0015031">
    <property type="term" value="P:protein transport"/>
    <property type="evidence" value="ECO:0007669"/>
    <property type="project" value="UniProtKB-KW"/>
</dbReference>
<dbReference type="InterPro" id="IPR027417">
    <property type="entry name" value="P-loop_NTPase"/>
</dbReference>
<feature type="domain" description="ABC transmembrane type-1" evidence="12">
    <location>
        <begin position="295"/>
        <end position="444"/>
    </location>
</feature>
<evidence type="ECO:0000313" key="15">
    <source>
        <dbReference type="Proteomes" id="UP000273973"/>
    </source>
</evidence>
<dbReference type="GO" id="GO:0005886">
    <property type="term" value="C:plasma membrane"/>
    <property type="evidence" value="ECO:0007669"/>
    <property type="project" value="UniProtKB-SubCell"/>
</dbReference>
<evidence type="ECO:0000256" key="2">
    <source>
        <dbReference type="ARBA" id="ARBA00022692"/>
    </source>
</evidence>
<keyword evidence="7 10" id="KW-1133">Transmembrane helix</keyword>
<dbReference type="PROSITE" id="PS00211">
    <property type="entry name" value="ABC_TRANSPORTER_1"/>
    <property type="match status" value="1"/>
</dbReference>
<dbReference type="Pfam" id="PF03412">
    <property type="entry name" value="Peptidase_C39"/>
    <property type="match status" value="1"/>
</dbReference>
<keyword evidence="2 10" id="KW-0812">Transmembrane</keyword>
<evidence type="ECO:0000256" key="10">
    <source>
        <dbReference type="SAM" id="Phobius"/>
    </source>
</evidence>
<keyword evidence="5 14" id="KW-0067">ATP-binding</keyword>